<protein>
    <recommendedName>
        <fullName evidence="4">Lipoprotein</fullName>
    </recommendedName>
</protein>
<feature type="signal peptide" evidence="1">
    <location>
        <begin position="1"/>
        <end position="27"/>
    </location>
</feature>
<dbReference type="PROSITE" id="PS51257">
    <property type="entry name" value="PROKAR_LIPOPROTEIN"/>
    <property type="match status" value="1"/>
</dbReference>
<dbReference type="AlphaFoldDB" id="F3ZPS0"/>
<evidence type="ECO:0000313" key="2">
    <source>
        <dbReference type="EMBL" id="EGJ71657.1"/>
    </source>
</evidence>
<evidence type="ECO:0000313" key="3">
    <source>
        <dbReference type="Proteomes" id="UP000018439"/>
    </source>
</evidence>
<proteinExistence type="predicted"/>
<sequence>MKKMKQLFGLKSALVAILMIGAFVACSDSNDDSTIEPGPETKPTDPKVEYIGNVAHSKGILFSEGTQLGNGDQNFVFTGKETLKKGVYHLKGWVYVGEGAELTIEPGTIIKGDKQTKAALIVERGGKLFAQGNVKEPIIFTSEEAAGQRKPGDWGGVIVCGKAKNNQGSMKVEGGPRSEHGGDNDADNSGVLSYIRIEFAGYPFEKDKEINGLTLGSVGRETKLDHIQVSYSNDDSFEWFGGSVNGKYLIAYNGWDDDFDTDNGFSGHIQFGLVVRDPRIADVSQSNAFESDNAADGAEISPFTNTIFSNITVIGPATAKNRAAGFQNTSDYINGGQLNPNNGAGMGKFQAAMHIRRNSRLACHNSVFVGFPIGLILDGEKGNTVQQAKEGKINLKNLYFASMDVTGTDANKQYIDMLGTYENGKITYDETKPSFSTTYFNSISSNKMVEEDQLGLTSGRIDVGQNYIPKAGSVLLKGADFSSIQSNFISPVNYIGAFSGSDDNWMDEWTNFDPQNTNY</sequence>
<dbReference type="STRING" id="679937.Bcop_1462"/>
<gene>
    <name evidence="2" type="ORF">Bcop_1462</name>
</gene>
<dbReference type="PANTHER" id="PTHR41339">
    <property type="entry name" value="LIPL48"/>
    <property type="match status" value="1"/>
</dbReference>
<dbReference type="OrthoDB" id="1521716at2"/>
<accession>F3ZPS0</accession>
<organism evidence="2 3">
    <name type="scientific">Bacteroides coprosuis DSM 18011</name>
    <dbReference type="NCBI Taxonomy" id="679937"/>
    <lineage>
        <taxon>Bacteria</taxon>
        <taxon>Pseudomonadati</taxon>
        <taxon>Bacteroidota</taxon>
        <taxon>Bacteroidia</taxon>
        <taxon>Bacteroidales</taxon>
        <taxon>Bacteroidaceae</taxon>
        <taxon>Bacteroides</taxon>
    </lineage>
</organism>
<evidence type="ECO:0000256" key="1">
    <source>
        <dbReference type="SAM" id="SignalP"/>
    </source>
</evidence>
<evidence type="ECO:0008006" key="4">
    <source>
        <dbReference type="Google" id="ProtNLM"/>
    </source>
</evidence>
<dbReference type="EMBL" id="CM001167">
    <property type="protein sequence ID" value="EGJ71657.1"/>
    <property type="molecule type" value="Genomic_DNA"/>
</dbReference>
<keyword evidence="3" id="KW-1185">Reference proteome</keyword>
<keyword evidence="1" id="KW-0732">Signal</keyword>
<feature type="chain" id="PRO_5003303901" description="Lipoprotein" evidence="1">
    <location>
        <begin position="28"/>
        <end position="519"/>
    </location>
</feature>
<dbReference type="HOGENOM" id="CLU_034925_0_0_10"/>
<name>F3ZPS0_9BACE</name>
<dbReference type="eggNOG" id="COG5492">
    <property type="taxonomic scope" value="Bacteria"/>
</dbReference>
<dbReference type="PANTHER" id="PTHR41339:SF1">
    <property type="entry name" value="SECRETED PROTEIN"/>
    <property type="match status" value="1"/>
</dbReference>
<dbReference type="Proteomes" id="UP000018439">
    <property type="component" value="Chromosome"/>
</dbReference>
<reference evidence="2 3" key="1">
    <citation type="journal article" date="2011" name="Stand. Genomic Sci.">
        <title>Non-contiguous finished genome sequence of Bacteroides coprosuis type strain (PC139).</title>
        <authorList>
            <person name="Land M."/>
            <person name="Held B."/>
            <person name="Gronow S."/>
            <person name="Abt B."/>
            <person name="Lucas S."/>
            <person name="Del Rio T.G."/>
            <person name="Nolan M."/>
            <person name="Tice H."/>
            <person name="Cheng J.F."/>
            <person name="Pitluck S."/>
            <person name="Liolios K."/>
            <person name="Pagani I."/>
            <person name="Ivanova N."/>
            <person name="Mavromatis K."/>
            <person name="Mikhailova N."/>
            <person name="Pati A."/>
            <person name="Tapia R."/>
            <person name="Han C."/>
            <person name="Goodwin L."/>
            <person name="Chen A."/>
            <person name="Palaniappan K."/>
            <person name="Hauser L."/>
            <person name="Brambilla E.M."/>
            <person name="Rohde M."/>
            <person name="Goker M."/>
            <person name="Detter J.C."/>
            <person name="Woyke T."/>
            <person name="Bristow J."/>
            <person name="Eisen J.A."/>
            <person name="Markowitz V."/>
            <person name="Hugenholtz P."/>
            <person name="Kyrpides N.C."/>
            <person name="Klenk H.P."/>
            <person name="Lapidus A."/>
        </authorList>
    </citation>
    <scope>NUCLEOTIDE SEQUENCE</scope>
    <source>
        <strain evidence="2 3">DSM 18011</strain>
    </source>
</reference>